<dbReference type="PANTHER" id="PTHR36851">
    <property type="entry name" value="UNNAMED PRODUCT"/>
    <property type="match status" value="1"/>
</dbReference>
<dbReference type="InterPro" id="IPR029044">
    <property type="entry name" value="Nucleotide-diphossugar_trans"/>
</dbReference>
<feature type="transmembrane region" description="Helical" evidence="1">
    <location>
        <begin position="421"/>
        <end position="440"/>
    </location>
</feature>
<evidence type="ECO:0000256" key="1">
    <source>
        <dbReference type="SAM" id="Phobius"/>
    </source>
</evidence>
<dbReference type="SUPFAM" id="SSF53448">
    <property type="entry name" value="Nucleotide-diphospho-sugar transferases"/>
    <property type="match status" value="1"/>
</dbReference>
<dbReference type="InterPro" id="IPR001173">
    <property type="entry name" value="Glyco_trans_2-like"/>
</dbReference>
<sequence length="501" mass="57895">MINSRIIQSSWLKRSLEILPGLASWSALILPPLLSRPFPAGVVAFVILFDLYWLYRALIMTTHLILGYRFHRRSMRTDWLAKVQAIPHHRELYHAIIVATYKEDLSILRQTFQAIANSRYDLKKFIVYLAVEERDKERGLANARALKQEFGALFSHFAYTLHPANIPDEVIGKGGNITFAGRELQTYLDQQKINYERVAVTTLDADNRVDPLYFSELSYQFLSHPKPKQVSFQPIPMFFNNIWEAPVYSRLLAHGTMFWVMIEATRPWRLRNFSSHSQSMAALVEIDFWSTSTIVEDGHQYWRSYFAYNGDYSVYPLGTPIYQDAVVGESFFDTLRELYLQRRRWTWGCSDLPYIITNCLKNTSIPWYEKWGKAFRAFESHFSWATQAVYVMVAGWVPIALNASFSDTVLAYNFPQVASRLLTLAMVGLITAVCVATLLLPPLANRRQQQKLLLIEWLLIPIVSPFTSLLFGAIPALDSQTRLMLGKYLEFRVTKKLPSRN</sequence>
<feature type="transmembrane region" description="Helical" evidence="1">
    <location>
        <begin position="382"/>
        <end position="401"/>
    </location>
</feature>
<proteinExistence type="predicted"/>
<dbReference type="AlphaFoldDB" id="A0A554JDP5"/>
<comment type="caution">
    <text evidence="3">The sequence shown here is derived from an EMBL/GenBank/DDBJ whole genome shotgun (WGS) entry which is preliminary data.</text>
</comment>
<dbReference type="EMBL" id="VMFD01000006">
    <property type="protein sequence ID" value="TSC66449.1"/>
    <property type="molecule type" value="Genomic_DNA"/>
</dbReference>
<name>A0A554JDP5_9BACT</name>
<gene>
    <name evidence="3" type="ORF">CEO22_91</name>
</gene>
<evidence type="ECO:0000313" key="4">
    <source>
        <dbReference type="Proteomes" id="UP000316253"/>
    </source>
</evidence>
<keyword evidence="1" id="KW-0812">Transmembrane</keyword>
<reference evidence="3 4" key="1">
    <citation type="submission" date="2017-08" db="EMBL/GenBank/DDBJ databases">
        <title>Mechanisms for carbon and nitrogen cycling indicate functional differentiation within the Candidate Phyla Radiation.</title>
        <authorList>
            <person name="Danczak R.E."/>
            <person name="Johnston M.D."/>
            <person name="Kenah C."/>
            <person name="Slattery M."/>
            <person name="Wrighton K.C."/>
            <person name="Wilkins M.J."/>
        </authorList>
    </citation>
    <scope>NUCLEOTIDE SEQUENCE [LARGE SCALE GENOMIC DNA]</scope>
    <source>
        <strain evidence="3">Gr01-1014_85</strain>
    </source>
</reference>
<feature type="transmembrane region" description="Helical" evidence="1">
    <location>
        <begin position="452"/>
        <end position="474"/>
    </location>
</feature>
<dbReference type="Gene3D" id="3.90.550.10">
    <property type="entry name" value="Spore Coat Polysaccharide Biosynthesis Protein SpsA, Chain A"/>
    <property type="match status" value="1"/>
</dbReference>
<keyword evidence="1" id="KW-0472">Membrane</keyword>
<evidence type="ECO:0000259" key="2">
    <source>
        <dbReference type="Pfam" id="PF13632"/>
    </source>
</evidence>
<feature type="domain" description="Glycosyltransferase 2-like" evidence="2">
    <location>
        <begin position="200"/>
        <end position="412"/>
    </location>
</feature>
<dbReference type="Proteomes" id="UP000316253">
    <property type="component" value="Unassembled WGS sequence"/>
</dbReference>
<organism evidence="3 4">
    <name type="scientific">Candidatus Berkelbacteria bacterium Gr01-1014_85</name>
    <dbReference type="NCBI Taxonomy" id="2017150"/>
    <lineage>
        <taxon>Bacteria</taxon>
        <taxon>Candidatus Berkelbacteria</taxon>
    </lineage>
</organism>
<feature type="transmembrane region" description="Helical" evidence="1">
    <location>
        <begin position="16"/>
        <end position="34"/>
    </location>
</feature>
<accession>A0A554JDP5</accession>
<protein>
    <recommendedName>
        <fullName evidence="2">Glycosyltransferase 2-like domain-containing protein</fullName>
    </recommendedName>
</protein>
<dbReference type="Pfam" id="PF13632">
    <property type="entry name" value="Glyco_trans_2_3"/>
    <property type="match status" value="1"/>
</dbReference>
<dbReference type="PANTHER" id="PTHR36851:SF1">
    <property type="entry name" value="GLYCO_TRANS_2-LIKE DOMAIN-CONTAINING PROTEIN"/>
    <property type="match status" value="1"/>
</dbReference>
<evidence type="ECO:0000313" key="3">
    <source>
        <dbReference type="EMBL" id="TSC66449.1"/>
    </source>
</evidence>
<keyword evidence="1" id="KW-1133">Transmembrane helix</keyword>
<feature type="transmembrane region" description="Helical" evidence="1">
    <location>
        <begin position="40"/>
        <end position="66"/>
    </location>
</feature>